<feature type="region of interest" description="Disordered" evidence="1">
    <location>
        <begin position="319"/>
        <end position="343"/>
    </location>
</feature>
<dbReference type="Pfam" id="PF07661">
    <property type="entry name" value="MORN_2"/>
    <property type="match status" value="2"/>
</dbReference>
<dbReference type="SUPFAM" id="SSF82185">
    <property type="entry name" value="Histone H3 K4-specific methyltransferase SET7/9 N-terminal domain"/>
    <property type="match status" value="2"/>
</dbReference>
<evidence type="ECO:0000313" key="3">
    <source>
        <dbReference type="Proteomes" id="UP000652681"/>
    </source>
</evidence>
<organism evidence="2 3">
    <name type="scientific">Taishania pollutisoli</name>
    <dbReference type="NCBI Taxonomy" id="2766479"/>
    <lineage>
        <taxon>Bacteria</taxon>
        <taxon>Pseudomonadati</taxon>
        <taxon>Bacteroidota</taxon>
        <taxon>Flavobacteriia</taxon>
        <taxon>Flavobacteriales</taxon>
        <taxon>Crocinitomicaceae</taxon>
        <taxon>Taishania</taxon>
    </lineage>
</organism>
<dbReference type="AlphaFoldDB" id="A0A8J6TTZ5"/>
<evidence type="ECO:0000313" key="2">
    <source>
        <dbReference type="EMBL" id="MBC9813927.1"/>
    </source>
</evidence>
<dbReference type="Gene3D" id="2.20.110.10">
    <property type="entry name" value="Histone H3 K4-specific methyltransferase SET7/9 N-terminal domain"/>
    <property type="match status" value="2"/>
</dbReference>
<accession>A0A8J6TTZ5</accession>
<name>A0A8J6TTZ5_9FLAO</name>
<gene>
    <name evidence="2" type="ORF">H9Y05_15730</name>
</gene>
<dbReference type="InterPro" id="IPR011652">
    <property type="entry name" value="MORN_2"/>
</dbReference>
<protein>
    <submittedName>
        <fullName evidence="2">Toxin-antitoxin system YwqK family antitoxin</fullName>
    </submittedName>
</protein>
<comment type="caution">
    <text evidence="2">The sequence shown here is derived from an EMBL/GenBank/DDBJ whole genome shotgun (WGS) entry which is preliminary data.</text>
</comment>
<dbReference type="RefSeq" id="WP_163491324.1">
    <property type="nucleotide sequence ID" value="NZ_JACVEL010000020.1"/>
</dbReference>
<proteinExistence type="predicted"/>
<feature type="compositionally biased region" description="Polar residues" evidence="1">
    <location>
        <begin position="319"/>
        <end position="329"/>
    </location>
</feature>
<sequence>MKTVSSIIFSSCVFLSFGQIGSMKKEKDNAVPCYERAKNQRSKGIDSWECGKLVGVVDCNEEIEYDHELDLFLKKAKDNVNRTGAGKPFTGTCESCFMNGLLERRISFVDGRENGIDTTYYEDGCIQAVRSHIQGAESGTWTYFYDSTQIVAWEMNYYLGEKHGKQVNFKANGDTTKLEHYKNGVLDGVKKQYYKGSKVFKEVNYVAGLMDGPFKMYNAQGVVIEEANYKANKKNGIQKYYYDDGVLLRTENWENGVKSGEFKMFYYQGHIQTLETYNKKGQKEGKFEEYYPDQKPKRIAVYAKDVLIEEHLFDEHGNETYSFGAPTTSDAEDDAVKKKGTKK</sequence>
<keyword evidence="3" id="KW-1185">Reference proteome</keyword>
<evidence type="ECO:0000256" key="1">
    <source>
        <dbReference type="SAM" id="MobiDB-lite"/>
    </source>
</evidence>
<reference evidence="2" key="1">
    <citation type="submission" date="2020-09" db="EMBL/GenBank/DDBJ databases">
        <title>Taishania pollutisoli gen. nov., sp. nov., Isolated from Tetrabromobisphenol A-Contaminated Soil.</title>
        <authorList>
            <person name="Chen Q."/>
        </authorList>
    </citation>
    <scope>NUCLEOTIDE SEQUENCE</scope>
    <source>
        <strain evidence="2">CZZ-1</strain>
    </source>
</reference>
<dbReference type="EMBL" id="JACVEL010000020">
    <property type="protein sequence ID" value="MBC9813927.1"/>
    <property type="molecule type" value="Genomic_DNA"/>
</dbReference>
<dbReference type="Proteomes" id="UP000652681">
    <property type="component" value="Unassembled WGS sequence"/>
</dbReference>